<evidence type="ECO:0000259" key="1">
    <source>
        <dbReference type="Pfam" id="PF06812"/>
    </source>
</evidence>
<keyword evidence="3" id="KW-1185">Reference proteome</keyword>
<reference evidence="2 3" key="1">
    <citation type="journal article" date="2021" name="Int. J. Syst. Evol. Microbiol.">
        <title>Steroidobacter gossypii sp. nov., isolated from soil of cotton cropping field.</title>
        <authorList>
            <person name="Huang R."/>
            <person name="Yang S."/>
            <person name="Zhen C."/>
            <person name="Liu W."/>
        </authorList>
    </citation>
    <scope>NUCLEOTIDE SEQUENCE [LARGE SCALE GENOMIC DNA]</scope>
    <source>
        <strain evidence="2 3">S1-65</strain>
    </source>
</reference>
<proteinExistence type="predicted"/>
<gene>
    <name evidence="2" type="primary">tssA</name>
    <name evidence="2" type="ORF">JM946_18535</name>
</gene>
<dbReference type="NCBIfam" id="TIGR03363">
    <property type="entry name" value="VI_chp_8"/>
    <property type="match status" value="1"/>
</dbReference>
<name>A0ABS1X0G3_9GAMM</name>
<dbReference type="Proteomes" id="UP000661077">
    <property type="component" value="Unassembled WGS sequence"/>
</dbReference>
<dbReference type="InterPro" id="IPR010657">
    <property type="entry name" value="ImpA_N"/>
</dbReference>
<dbReference type="InterPro" id="IPR017740">
    <property type="entry name" value="TssA-like"/>
</dbReference>
<protein>
    <submittedName>
        <fullName evidence="2">Type VI secretion system protein TssA</fullName>
    </submittedName>
</protein>
<evidence type="ECO:0000313" key="3">
    <source>
        <dbReference type="Proteomes" id="UP000661077"/>
    </source>
</evidence>
<dbReference type="PANTHER" id="PTHR37951">
    <property type="entry name" value="CYTOPLASMIC PROTEIN-RELATED"/>
    <property type="match status" value="1"/>
</dbReference>
<accession>A0ABS1X0G3</accession>
<dbReference type="RefSeq" id="WP_203168849.1">
    <property type="nucleotide sequence ID" value="NZ_JAEVLS010000004.1"/>
</dbReference>
<sequence length="337" mass="36004">MHGALSKLLQPISAENPCGADLEDTQLLASFDAYRLFGQSAPLSEETDWREIRDRALEAIETSKDFRLLAHVSSALLRAEGLAGFVDTLKVASHWLETWPAEVFPRVDEDAILRRNALNGFADRMAIVDGLRRAPLLVHRQLGPLSIRDIEIATNQIAPVEGEAASIDATQLVAHLSTTEVEELNALSAQLNDAIQSLTSIEDAMRSAGGVQAAPDFGNLTSPLKRTLKLVTEHLSTRAPASIAASEAQSEDASAGGVASGTVGVAVGGIRSREDATRALDAVADFFRTNEPSSPVPLLIERAKRLVGKDFLAMLEELAPDALDQAKAASGVRDNTD</sequence>
<feature type="domain" description="ImpA N-terminal" evidence="1">
    <location>
        <begin position="9"/>
        <end position="121"/>
    </location>
</feature>
<evidence type="ECO:0000313" key="2">
    <source>
        <dbReference type="EMBL" id="MBM0106734.1"/>
    </source>
</evidence>
<dbReference type="EMBL" id="JAEVLS010000004">
    <property type="protein sequence ID" value="MBM0106734.1"/>
    <property type="molecule type" value="Genomic_DNA"/>
</dbReference>
<dbReference type="Pfam" id="PF06812">
    <property type="entry name" value="ImpA_N"/>
    <property type="match status" value="1"/>
</dbReference>
<comment type="caution">
    <text evidence="2">The sequence shown here is derived from an EMBL/GenBank/DDBJ whole genome shotgun (WGS) entry which is preliminary data.</text>
</comment>
<organism evidence="2 3">
    <name type="scientific">Steroidobacter gossypii</name>
    <dbReference type="NCBI Taxonomy" id="2805490"/>
    <lineage>
        <taxon>Bacteria</taxon>
        <taxon>Pseudomonadati</taxon>
        <taxon>Pseudomonadota</taxon>
        <taxon>Gammaproteobacteria</taxon>
        <taxon>Steroidobacterales</taxon>
        <taxon>Steroidobacteraceae</taxon>
        <taxon>Steroidobacter</taxon>
    </lineage>
</organism>
<dbReference type="PANTHER" id="PTHR37951:SF1">
    <property type="entry name" value="TYPE VI SECRETION SYSTEM COMPONENT TSSA1"/>
    <property type="match status" value="1"/>
</dbReference>